<evidence type="ECO:0000313" key="4">
    <source>
        <dbReference type="Proteomes" id="UP000036987"/>
    </source>
</evidence>
<evidence type="ECO:0000259" key="2">
    <source>
        <dbReference type="Pfam" id="PF02668"/>
    </source>
</evidence>
<accession>A0A0K9PBQ8</accession>
<dbReference type="GO" id="GO:0051213">
    <property type="term" value="F:dioxygenase activity"/>
    <property type="evidence" value="ECO:0007669"/>
    <property type="project" value="UniProtKB-KW"/>
</dbReference>
<evidence type="ECO:0000313" key="3">
    <source>
        <dbReference type="EMBL" id="KMZ65610.1"/>
    </source>
</evidence>
<dbReference type="InterPro" id="IPR050411">
    <property type="entry name" value="AlphaKG_dependent_hydroxylases"/>
</dbReference>
<sequence>MNTVGNSFSSIFQEIQLPQQKKLSAVDRSSNQLLFPRVFVPSIDIDFQGFISEVKSNKALLEKYLLSCGAILLRGFPVSTASNFNDVVEALGFKEFPYIGGAASRTHVTGRIFTANKAPPENIITFHHEMSNLPEYPSKLYFFCETEPANGGETPIVFSNHIYQQILKKHPDFVLKLEELGLTYKRFLGNEDDDSKPVGRSWKSSFMTDDKSIAEERAAKMCMKLEWMEDGVNTITGPLPAFKVDGNTGNKTWFNAMFTAHAWKDSANGIAYGNGTPLPSSIVDDCHKLCHQECVAIPWERGDVLLLDNLAVLHSRRSFQPPRRILASLAI</sequence>
<dbReference type="Proteomes" id="UP000036987">
    <property type="component" value="Unassembled WGS sequence"/>
</dbReference>
<dbReference type="AlphaFoldDB" id="A0A0K9PBQ8"/>
<proteinExistence type="predicted"/>
<dbReference type="PANTHER" id="PTHR10696">
    <property type="entry name" value="GAMMA-BUTYROBETAINE HYDROXYLASE-RELATED"/>
    <property type="match status" value="1"/>
</dbReference>
<dbReference type="EMBL" id="LFYR01001027">
    <property type="protein sequence ID" value="KMZ65610.1"/>
    <property type="molecule type" value="Genomic_DNA"/>
</dbReference>
<keyword evidence="1" id="KW-0560">Oxidoreductase</keyword>
<dbReference type="SUPFAM" id="SSF51197">
    <property type="entry name" value="Clavaminate synthase-like"/>
    <property type="match status" value="1"/>
</dbReference>
<dbReference type="FunFam" id="3.60.130.10:FF:000006">
    <property type="entry name" value="Clavaminate synthase-like protein At3g21360"/>
    <property type="match status" value="1"/>
</dbReference>
<feature type="domain" description="TauD/TfdA-like" evidence="2">
    <location>
        <begin position="42"/>
        <end position="326"/>
    </location>
</feature>
<gene>
    <name evidence="3" type="ORF">ZOSMA_317G00260</name>
</gene>
<reference evidence="4" key="1">
    <citation type="journal article" date="2016" name="Nature">
        <title>The genome of the seagrass Zostera marina reveals angiosperm adaptation to the sea.</title>
        <authorList>
            <person name="Olsen J.L."/>
            <person name="Rouze P."/>
            <person name="Verhelst B."/>
            <person name="Lin Y.-C."/>
            <person name="Bayer T."/>
            <person name="Collen J."/>
            <person name="Dattolo E."/>
            <person name="De Paoli E."/>
            <person name="Dittami S."/>
            <person name="Maumus F."/>
            <person name="Michel G."/>
            <person name="Kersting A."/>
            <person name="Lauritano C."/>
            <person name="Lohaus R."/>
            <person name="Toepel M."/>
            <person name="Tonon T."/>
            <person name="Vanneste K."/>
            <person name="Amirebrahimi M."/>
            <person name="Brakel J."/>
            <person name="Bostroem C."/>
            <person name="Chovatia M."/>
            <person name="Grimwood J."/>
            <person name="Jenkins J.W."/>
            <person name="Jueterbock A."/>
            <person name="Mraz A."/>
            <person name="Stam W.T."/>
            <person name="Tice H."/>
            <person name="Bornberg-Bauer E."/>
            <person name="Green P.J."/>
            <person name="Pearson G.A."/>
            <person name="Procaccini G."/>
            <person name="Duarte C.M."/>
            <person name="Schmutz J."/>
            <person name="Reusch T.B.H."/>
            <person name="Van de Peer Y."/>
        </authorList>
    </citation>
    <scope>NUCLEOTIDE SEQUENCE [LARGE SCALE GENOMIC DNA]</scope>
    <source>
        <strain evidence="4">cv. Finnish</strain>
    </source>
</reference>
<organism evidence="3 4">
    <name type="scientific">Zostera marina</name>
    <name type="common">Eelgrass</name>
    <dbReference type="NCBI Taxonomy" id="29655"/>
    <lineage>
        <taxon>Eukaryota</taxon>
        <taxon>Viridiplantae</taxon>
        <taxon>Streptophyta</taxon>
        <taxon>Embryophyta</taxon>
        <taxon>Tracheophyta</taxon>
        <taxon>Spermatophyta</taxon>
        <taxon>Magnoliopsida</taxon>
        <taxon>Liliopsida</taxon>
        <taxon>Zosteraceae</taxon>
        <taxon>Zostera</taxon>
    </lineage>
</organism>
<dbReference type="OrthoDB" id="408743at2759"/>
<evidence type="ECO:0000256" key="1">
    <source>
        <dbReference type="ARBA" id="ARBA00023002"/>
    </source>
</evidence>
<dbReference type="PANTHER" id="PTHR10696:SF21">
    <property type="entry name" value="TAUD_TFDA-LIKE DOMAIN-CONTAINING PROTEIN"/>
    <property type="match status" value="1"/>
</dbReference>
<keyword evidence="3" id="KW-0223">Dioxygenase</keyword>
<dbReference type="OMA" id="HNEQAYT"/>
<comment type="caution">
    <text evidence="3">The sequence shown here is derived from an EMBL/GenBank/DDBJ whole genome shotgun (WGS) entry which is preliminary data.</text>
</comment>
<name>A0A0K9PBQ8_ZOSMR</name>
<dbReference type="Pfam" id="PF02668">
    <property type="entry name" value="TauD"/>
    <property type="match status" value="1"/>
</dbReference>
<dbReference type="InterPro" id="IPR042098">
    <property type="entry name" value="TauD-like_sf"/>
</dbReference>
<keyword evidence="4" id="KW-1185">Reference proteome</keyword>
<dbReference type="Gene3D" id="3.60.130.10">
    <property type="entry name" value="Clavaminate synthase-like"/>
    <property type="match status" value="1"/>
</dbReference>
<protein>
    <submittedName>
        <fullName evidence="3">Taurine catabolism dioxygenase TauD/TfdA</fullName>
    </submittedName>
</protein>
<dbReference type="InterPro" id="IPR003819">
    <property type="entry name" value="TauD/TfdA-like"/>
</dbReference>
<dbReference type="STRING" id="29655.A0A0K9PBQ8"/>